<protein>
    <recommendedName>
        <fullName evidence="6">Secreted protein</fullName>
    </recommendedName>
</protein>
<gene>
    <name evidence="2" type="ORF">PV399_15070</name>
    <name evidence="3" type="ORF">PV666_04195</name>
</gene>
<keyword evidence="1" id="KW-0732">Signal</keyword>
<feature type="chain" id="PRO_5043006072" description="Secreted protein" evidence="1">
    <location>
        <begin position="28"/>
        <end position="134"/>
    </location>
</feature>
<evidence type="ECO:0008006" key="6">
    <source>
        <dbReference type="Google" id="ProtNLM"/>
    </source>
</evidence>
<sequence length="134" mass="14140">MKAVRNASLVAGLALTATMGLGTQAQASENSGWVYTTNRSGAAFFDADLNGQPGIEKLTVCDNKSDGRGIRAQVYGNNNGTSVWLIQSDPSNDGHCASIQGNYYIEETPVTVIVYEYWGDNTNDEGKGVGTGIA</sequence>
<dbReference type="GeneID" id="69810008"/>
<proteinExistence type="predicted"/>
<keyword evidence="4" id="KW-1185">Reference proteome</keyword>
<dbReference type="RefSeq" id="WP_010351715.1">
    <property type="nucleotide sequence ID" value="NZ_BCMK01000189.1"/>
</dbReference>
<evidence type="ECO:0000313" key="5">
    <source>
        <dbReference type="Proteomes" id="UP001282288"/>
    </source>
</evidence>
<name>A0AAP6EG68_9ACTN</name>
<feature type="signal peptide" evidence="1">
    <location>
        <begin position="1"/>
        <end position="27"/>
    </location>
</feature>
<evidence type="ECO:0000313" key="2">
    <source>
        <dbReference type="EMBL" id="MDX2961025.1"/>
    </source>
</evidence>
<dbReference type="AlphaFoldDB" id="A0AAP6EG68"/>
<organism evidence="2 5">
    <name type="scientific">Streptomyces acidiscabies</name>
    <dbReference type="NCBI Taxonomy" id="42234"/>
    <lineage>
        <taxon>Bacteria</taxon>
        <taxon>Bacillati</taxon>
        <taxon>Actinomycetota</taxon>
        <taxon>Actinomycetes</taxon>
        <taxon>Kitasatosporales</taxon>
        <taxon>Streptomycetaceae</taxon>
        <taxon>Streptomyces</taxon>
    </lineage>
</organism>
<dbReference type="Proteomes" id="UP001282288">
    <property type="component" value="Unassembled WGS sequence"/>
</dbReference>
<dbReference type="EMBL" id="JARAWC010000009">
    <property type="protein sequence ID" value="MDX2961025.1"/>
    <property type="molecule type" value="Genomic_DNA"/>
</dbReference>
<accession>A0AAP6EG68</accession>
<comment type="caution">
    <text evidence="2">The sequence shown here is derived from an EMBL/GenBank/DDBJ whole genome shotgun (WGS) entry which is preliminary data.</text>
</comment>
<evidence type="ECO:0000313" key="4">
    <source>
        <dbReference type="Proteomes" id="UP001272987"/>
    </source>
</evidence>
<dbReference type="EMBL" id="JARAWP010000002">
    <property type="protein sequence ID" value="MDX3017082.1"/>
    <property type="molecule type" value="Genomic_DNA"/>
</dbReference>
<evidence type="ECO:0000313" key="3">
    <source>
        <dbReference type="EMBL" id="MDX3017082.1"/>
    </source>
</evidence>
<evidence type="ECO:0000256" key="1">
    <source>
        <dbReference type="SAM" id="SignalP"/>
    </source>
</evidence>
<reference evidence="2 4" key="1">
    <citation type="journal article" date="2023" name="Microb. Genom.">
        <title>Mesoterricola silvestris gen. nov., sp. nov., Mesoterricola sediminis sp. nov., Geothrix oryzae sp. nov., Geothrix edaphica sp. nov., Geothrix rubra sp. nov., and Geothrix limicola sp. nov., six novel members of Acidobacteriota isolated from soils.</title>
        <authorList>
            <person name="Weisberg A.J."/>
            <person name="Pearce E."/>
            <person name="Kramer C.G."/>
            <person name="Chang J.H."/>
            <person name="Clarke C.R."/>
        </authorList>
    </citation>
    <scope>NUCLEOTIDE SEQUENCE</scope>
    <source>
        <strain evidence="3 4">NB05-1H</strain>
        <strain evidence="2">NRRL_B-16521</strain>
    </source>
</reference>
<dbReference type="Proteomes" id="UP001272987">
    <property type="component" value="Unassembled WGS sequence"/>
</dbReference>